<sequence length="145" mass="15419">MNADDGSDDGRDTFTGKWLPLTILLVLVVGWILLILTLPKATPLVITADVSCRSGVDVASVWIEAARGGSGWATAVKKDGGTTRYTYKLPFAGGYEVRAGCGGTSDNWSAPTSSRADDAVYRRLLCDDPAYRAPNPAPCVDLPTR</sequence>
<proteinExistence type="predicted"/>
<evidence type="ECO:0000256" key="1">
    <source>
        <dbReference type="SAM" id="Phobius"/>
    </source>
</evidence>
<dbReference type="EMBL" id="VUOB01000112">
    <property type="protein sequence ID" value="KAA2247310.1"/>
    <property type="molecule type" value="Genomic_DNA"/>
</dbReference>
<evidence type="ECO:0000313" key="3">
    <source>
        <dbReference type="Proteomes" id="UP000323454"/>
    </source>
</evidence>
<evidence type="ECO:0000313" key="2">
    <source>
        <dbReference type="EMBL" id="KAA2247310.1"/>
    </source>
</evidence>
<dbReference type="RefSeq" id="WP_149855181.1">
    <property type="nucleotide sequence ID" value="NZ_VUOB01000112.1"/>
</dbReference>
<accession>A0A5B2W992</accession>
<keyword evidence="1" id="KW-0812">Transmembrane</keyword>
<comment type="caution">
    <text evidence="2">The sequence shown here is derived from an EMBL/GenBank/DDBJ whole genome shotgun (WGS) entry which is preliminary data.</text>
</comment>
<organism evidence="2 3">
    <name type="scientific">Solihabitans fulvus</name>
    <dbReference type="NCBI Taxonomy" id="1892852"/>
    <lineage>
        <taxon>Bacteria</taxon>
        <taxon>Bacillati</taxon>
        <taxon>Actinomycetota</taxon>
        <taxon>Actinomycetes</taxon>
        <taxon>Pseudonocardiales</taxon>
        <taxon>Pseudonocardiaceae</taxon>
        <taxon>Solihabitans</taxon>
    </lineage>
</organism>
<keyword evidence="1" id="KW-1133">Transmembrane helix</keyword>
<reference evidence="2 3" key="1">
    <citation type="submission" date="2019-09" db="EMBL/GenBank/DDBJ databases">
        <title>Goodfellowia gen. nov., a new genus of the Pseudonocardineae related to Actinoalloteichus, containing Goodfellowia coeruleoviolacea gen. nov., comb. nov. gen. nov., comb. nov.</title>
        <authorList>
            <person name="Labeda D."/>
        </authorList>
    </citation>
    <scope>NUCLEOTIDE SEQUENCE [LARGE SCALE GENOMIC DNA]</scope>
    <source>
        <strain evidence="2 3">AN110305</strain>
    </source>
</reference>
<keyword evidence="3" id="KW-1185">Reference proteome</keyword>
<name>A0A5B2W992_9PSEU</name>
<dbReference type="OrthoDB" id="4774614at2"/>
<dbReference type="Proteomes" id="UP000323454">
    <property type="component" value="Unassembled WGS sequence"/>
</dbReference>
<feature type="transmembrane region" description="Helical" evidence="1">
    <location>
        <begin position="18"/>
        <end position="38"/>
    </location>
</feature>
<dbReference type="AlphaFoldDB" id="A0A5B2W992"/>
<protein>
    <submittedName>
        <fullName evidence="2">Uncharacterized protein</fullName>
    </submittedName>
</protein>
<gene>
    <name evidence="2" type="ORF">F0L68_40235</name>
</gene>
<keyword evidence="1" id="KW-0472">Membrane</keyword>
<reference evidence="2 3" key="2">
    <citation type="submission" date="2019-09" db="EMBL/GenBank/DDBJ databases">
        <authorList>
            <person name="Jin C."/>
        </authorList>
    </citation>
    <scope>NUCLEOTIDE SEQUENCE [LARGE SCALE GENOMIC DNA]</scope>
    <source>
        <strain evidence="2 3">AN110305</strain>
    </source>
</reference>